<gene>
    <name evidence="2" type="ORF">EHSB41UT_01686</name>
</gene>
<keyword evidence="1" id="KW-0732">Signal</keyword>
<evidence type="ECO:0000256" key="1">
    <source>
        <dbReference type="SAM" id="SignalP"/>
    </source>
</evidence>
<dbReference type="Proteomes" id="UP000196573">
    <property type="component" value="Unassembled WGS sequence"/>
</dbReference>
<evidence type="ECO:0000313" key="2">
    <source>
        <dbReference type="EMBL" id="SMA43853.1"/>
    </source>
</evidence>
<organism evidence="2 3">
    <name type="scientific">Parendozoicomonas haliclonae</name>
    <dbReference type="NCBI Taxonomy" id="1960125"/>
    <lineage>
        <taxon>Bacteria</taxon>
        <taxon>Pseudomonadati</taxon>
        <taxon>Pseudomonadota</taxon>
        <taxon>Gammaproteobacteria</taxon>
        <taxon>Oceanospirillales</taxon>
        <taxon>Endozoicomonadaceae</taxon>
        <taxon>Parendozoicomonas</taxon>
    </lineage>
</organism>
<dbReference type="Gene3D" id="3.15.10.40">
    <property type="entry name" value="Uncharacterised protein PF07273, DUF1439"/>
    <property type="match status" value="1"/>
</dbReference>
<dbReference type="EMBL" id="FWPT01000003">
    <property type="protein sequence ID" value="SMA43853.1"/>
    <property type="molecule type" value="Genomic_DNA"/>
</dbReference>
<dbReference type="PROSITE" id="PS51257">
    <property type="entry name" value="PROKAR_LIPOPROTEIN"/>
    <property type="match status" value="1"/>
</dbReference>
<name>A0A1X7AKI6_9GAMM</name>
<accession>A0A1X7AKI6</accession>
<reference evidence="2 3" key="1">
    <citation type="submission" date="2017-03" db="EMBL/GenBank/DDBJ databases">
        <authorList>
            <person name="Afonso C.L."/>
            <person name="Miller P.J."/>
            <person name="Scott M.A."/>
            <person name="Spackman E."/>
            <person name="Goraichik I."/>
            <person name="Dimitrov K.M."/>
            <person name="Suarez D.L."/>
            <person name="Swayne D.E."/>
        </authorList>
    </citation>
    <scope>NUCLEOTIDE SEQUENCE [LARGE SCALE GENOMIC DNA]</scope>
    <source>
        <strain evidence="2">SB41UT1</strain>
    </source>
</reference>
<feature type="signal peptide" evidence="1">
    <location>
        <begin position="1"/>
        <end position="23"/>
    </location>
</feature>
<evidence type="ECO:0008006" key="4">
    <source>
        <dbReference type="Google" id="ProtNLM"/>
    </source>
</evidence>
<proteinExistence type="predicted"/>
<sequence>MGQFRNFACLSGVSRFFIGCALALFLAGCGESKQQAVSQQDFQALVQQGFPSPQIVAVNLPATARASLYLETPEVTFGDSRSRVDWVIPGTVDIDFAGQVSSGKMSIVLEGSSMLTINPSEGLVFLDKAEIAGKDIAVESNLVQMLVLDALAKMVAENLNGLLLMSVPEQSPLSEFLAEHQQQSISYQIEPEQIVFEVKAEAKQGEAKPGEAGP</sequence>
<protein>
    <recommendedName>
        <fullName evidence="4">DUF1439 domain-containing protein</fullName>
    </recommendedName>
</protein>
<feature type="chain" id="PRO_5012665556" description="DUF1439 domain-containing protein" evidence="1">
    <location>
        <begin position="24"/>
        <end position="214"/>
    </location>
</feature>
<dbReference type="AlphaFoldDB" id="A0A1X7AKI6"/>
<keyword evidence="3" id="KW-1185">Reference proteome</keyword>
<evidence type="ECO:0000313" key="3">
    <source>
        <dbReference type="Proteomes" id="UP000196573"/>
    </source>
</evidence>